<dbReference type="InterPro" id="IPR044060">
    <property type="entry name" value="Bacterial_rp_domain"/>
</dbReference>
<dbReference type="RefSeq" id="WP_169661920.1">
    <property type="nucleotide sequence ID" value="NZ_CP076133.1"/>
</dbReference>
<accession>A0AAX1NCU6</accession>
<gene>
    <name evidence="4" type="ORF">KMW28_23690</name>
</gene>
<dbReference type="AlphaFoldDB" id="A0AAX1NCU6"/>
<dbReference type="InterPro" id="IPR042229">
    <property type="entry name" value="Listeria/Bacterioides_rpt_sf"/>
</dbReference>
<evidence type="ECO:0000259" key="3">
    <source>
        <dbReference type="Pfam" id="PF18998"/>
    </source>
</evidence>
<organism evidence="4 5">
    <name type="scientific">Flammeovirga yaeyamensis</name>
    <dbReference type="NCBI Taxonomy" id="367791"/>
    <lineage>
        <taxon>Bacteria</taxon>
        <taxon>Pseudomonadati</taxon>
        <taxon>Bacteroidota</taxon>
        <taxon>Cytophagia</taxon>
        <taxon>Cytophagales</taxon>
        <taxon>Flammeovirgaceae</taxon>
        <taxon>Flammeovirga</taxon>
    </lineage>
</organism>
<sequence length="651" mass="71927">MKQKLSTSGVHSFVKNYVLTFALLLIGVCSIQSVSAQESIVVEITSPEQASTQYKGYEITISANASADPGIERVNFKVNDQQIKSDPTQPYATTWTPTEVGTYRITAVAVDNESFRKTSEEIVITVIEATDVEQLPYTDENLPHAVPGRIDFEHYDNGGKNIAYWDKTDVNASEFRSDETVDISTDGTKVRDIKENEWLEYTIEIPETGDYDVLVNHQTRRSPAYEQLTVSFFDEGIEFISKKMLTNTGSSAYMTEKIGTVNMEAGVHVLRFHSLSYGYDLDYFVLNKAGASYTVTFNDGVGTSTATTDENLNVVLPEDPTQEEKVFQYWATSDGEVFDENSVVTSNMEVIAVYTAKTYAVNIISETGTVTISPEQDGYELNTEITLTATADDLYEFSSWSGDATGTENPITITVTGELNITAHYETSVQLYDVTFNDGENTVVVTTYADGTCKLPDTPVHQDKIFQHWEMSNGDIFDETTVVTENIEVNAVWEVKKFTVTVVAENGSVNISPEFIVHESGSEITLTATASSGYEFTSWSGDYEGTENPLTMTIRQNMNITANFITSTVASVNQLDMVSKVYPNPSNGVVNVEFASSDQVTYKVVSLNGALLKEGVFTNKVSIDLSDQTPGLYLIELQTKDGFVTKKVLIK</sequence>
<dbReference type="GO" id="GO:0030313">
    <property type="term" value="C:cell envelope"/>
    <property type="evidence" value="ECO:0007669"/>
    <property type="project" value="UniProtKB-SubCell"/>
</dbReference>
<feature type="domain" description="Secretion system C-terminal sorting" evidence="2">
    <location>
        <begin position="581"/>
        <end position="650"/>
    </location>
</feature>
<evidence type="ECO:0000259" key="2">
    <source>
        <dbReference type="Pfam" id="PF18962"/>
    </source>
</evidence>
<evidence type="ECO:0000313" key="5">
    <source>
        <dbReference type="Proteomes" id="UP000678679"/>
    </source>
</evidence>
<dbReference type="Pfam" id="PF17957">
    <property type="entry name" value="Big_7"/>
    <property type="match status" value="1"/>
</dbReference>
<dbReference type="Proteomes" id="UP000678679">
    <property type="component" value="Chromosome 2"/>
</dbReference>
<dbReference type="EMBL" id="CP076133">
    <property type="protein sequence ID" value="QWG05424.1"/>
    <property type="molecule type" value="Genomic_DNA"/>
</dbReference>
<feature type="domain" description="Bacterial repeat" evidence="3">
    <location>
        <begin position="499"/>
        <end position="564"/>
    </location>
</feature>
<name>A0AAX1NCU6_9BACT</name>
<reference evidence="4 5" key="1">
    <citation type="submission" date="2021-05" db="EMBL/GenBank/DDBJ databases">
        <title>Comparative genomic studies on the polysaccharide-degrading batcterial strains of the Flammeovirga genus.</title>
        <authorList>
            <person name="Zewei F."/>
            <person name="Zheng Z."/>
            <person name="Yu L."/>
            <person name="Ruyue G."/>
            <person name="Yanhong M."/>
            <person name="Yuanyuan C."/>
            <person name="Jingyan G."/>
            <person name="Wenjun H."/>
        </authorList>
    </citation>
    <scope>NUCLEOTIDE SEQUENCE [LARGE SCALE GENOMIC DNA]</scope>
    <source>
        <strain evidence="4 5">NBRC:100898</strain>
    </source>
</reference>
<evidence type="ECO:0000313" key="4">
    <source>
        <dbReference type="EMBL" id="QWG05424.1"/>
    </source>
</evidence>
<proteinExistence type="predicted"/>
<evidence type="ECO:0000256" key="1">
    <source>
        <dbReference type="ARBA" id="ARBA00004196"/>
    </source>
</evidence>
<dbReference type="InterPro" id="IPR008979">
    <property type="entry name" value="Galactose-bd-like_sf"/>
</dbReference>
<dbReference type="Gene3D" id="2.60.40.10">
    <property type="entry name" value="Immunoglobulins"/>
    <property type="match status" value="1"/>
</dbReference>
<dbReference type="Pfam" id="PF09479">
    <property type="entry name" value="Flg_new"/>
    <property type="match status" value="2"/>
</dbReference>
<dbReference type="KEGG" id="fya:KMW28_23690"/>
<dbReference type="SUPFAM" id="SSF49785">
    <property type="entry name" value="Galactose-binding domain-like"/>
    <property type="match status" value="1"/>
</dbReference>
<dbReference type="InterPro" id="IPR013783">
    <property type="entry name" value="Ig-like_fold"/>
</dbReference>
<feature type="domain" description="Bacterial repeat" evidence="3">
    <location>
        <begin position="365"/>
        <end position="427"/>
    </location>
</feature>
<dbReference type="Pfam" id="PF18962">
    <property type="entry name" value="Por_Secre_tail"/>
    <property type="match status" value="1"/>
</dbReference>
<dbReference type="Gene3D" id="2.60.40.4270">
    <property type="entry name" value="Listeria-Bacteroides repeat domain"/>
    <property type="match status" value="1"/>
</dbReference>
<comment type="subcellular location">
    <subcellularLocation>
        <location evidence="1">Cell envelope</location>
    </subcellularLocation>
</comment>
<dbReference type="InterPro" id="IPR013378">
    <property type="entry name" value="InlB-like_B-rpt"/>
</dbReference>
<dbReference type="Gene3D" id="2.60.120.260">
    <property type="entry name" value="Galactose-binding domain-like"/>
    <property type="match status" value="1"/>
</dbReference>
<protein>
    <submittedName>
        <fullName evidence="4">InlB B-repeat-containing protein</fullName>
    </submittedName>
</protein>
<dbReference type="InterPro" id="IPR026444">
    <property type="entry name" value="Secre_tail"/>
</dbReference>
<dbReference type="Pfam" id="PF18998">
    <property type="entry name" value="Flg_new_2"/>
    <property type="match status" value="2"/>
</dbReference>
<keyword evidence="5" id="KW-1185">Reference proteome</keyword>
<dbReference type="CDD" id="cd04080">
    <property type="entry name" value="CBM6_cellulase-like"/>
    <property type="match status" value="1"/>
</dbReference>
<dbReference type="NCBIfam" id="TIGR04183">
    <property type="entry name" value="Por_Secre_tail"/>
    <property type="match status" value="1"/>
</dbReference>